<sequence length="103" mass="12293">MNIIKIGATEQQYCNVFKMTSIVRKLRDHDSNPCIEESDGSRKCLDVNNYNKEMCTAYFLRYKNCRKFWHEIMLQRRRGGVKPEMPTEDERQQILADLGRKPY</sequence>
<comment type="similarity">
    <text evidence="4">Belongs to the CHCHD7 family.</text>
</comment>
<evidence type="ECO:0000313" key="7">
    <source>
        <dbReference type="EMBL" id="KAJ8376676.1"/>
    </source>
</evidence>
<dbReference type="EMBL" id="JAINUF010000002">
    <property type="protein sequence ID" value="KAJ8376676.1"/>
    <property type="molecule type" value="Genomic_DNA"/>
</dbReference>
<evidence type="ECO:0000256" key="6">
    <source>
        <dbReference type="SAM" id="MobiDB-lite"/>
    </source>
</evidence>
<evidence type="ECO:0000256" key="3">
    <source>
        <dbReference type="ARBA" id="ARBA00023157"/>
    </source>
</evidence>
<evidence type="ECO:0000256" key="1">
    <source>
        <dbReference type="ARBA" id="ARBA00004569"/>
    </source>
</evidence>
<evidence type="ECO:0000313" key="8">
    <source>
        <dbReference type="Proteomes" id="UP001152622"/>
    </source>
</evidence>
<dbReference type="GO" id="GO:0033108">
    <property type="term" value="P:mitochondrial respiratory chain complex assembly"/>
    <property type="evidence" value="ECO:0007669"/>
    <property type="project" value="TreeGrafter"/>
</dbReference>
<name>A0A9Q1G7H7_SYNKA</name>
<keyword evidence="3" id="KW-1015">Disulfide bond</keyword>
<dbReference type="OrthoDB" id="9971592at2759"/>
<accession>A0A9Q1G7H7</accession>
<dbReference type="PANTHER" id="PTHR46811">
    <property type="entry name" value="COILED-COIL-HELIX-COILED-COIL-HELIX DOMAIN-CONTAINING PROTEIN 7"/>
    <property type="match status" value="1"/>
</dbReference>
<dbReference type="PANTHER" id="PTHR46811:SF1">
    <property type="entry name" value="COILED-COIL-HELIX-COILED-COIL-HELIX DOMAIN-CONTAINING PROTEIN 7"/>
    <property type="match status" value="1"/>
</dbReference>
<dbReference type="Proteomes" id="UP001152622">
    <property type="component" value="Chromosome 2"/>
</dbReference>
<comment type="caution">
    <text evidence="7">The sequence shown here is derived from an EMBL/GenBank/DDBJ whole genome shotgun (WGS) entry which is preliminary data.</text>
</comment>
<evidence type="ECO:0000256" key="4">
    <source>
        <dbReference type="ARBA" id="ARBA00038205"/>
    </source>
</evidence>
<dbReference type="Gene3D" id="1.10.287.1130">
    <property type="entry name" value="CytochromE C oxidase copper chaperone"/>
    <property type="match status" value="1"/>
</dbReference>
<feature type="compositionally biased region" description="Basic and acidic residues" evidence="6">
    <location>
        <begin position="88"/>
        <end position="103"/>
    </location>
</feature>
<protein>
    <recommendedName>
        <fullName evidence="5">Coiled-coil-helix-coiled-coil-helix domain-containing protein 7</fullName>
    </recommendedName>
</protein>
<dbReference type="GO" id="GO:0005758">
    <property type="term" value="C:mitochondrial intermembrane space"/>
    <property type="evidence" value="ECO:0007669"/>
    <property type="project" value="UniProtKB-SubCell"/>
</dbReference>
<dbReference type="InterPro" id="IPR009069">
    <property type="entry name" value="Cys_alpha_HP_mot_SF"/>
</dbReference>
<comment type="subcellular location">
    <subcellularLocation>
        <location evidence="1">Mitochondrion intermembrane space</location>
    </subcellularLocation>
</comment>
<gene>
    <name evidence="7" type="ORF">SKAU_G00072560</name>
</gene>
<keyword evidence="8" id="KW-1185">Reference proteome</keyword>
<organism evidence="7 8">
    <name type="scientific">Synaphobranchus kaupii</name>
    <name type="common">Kaup's arrowtooth eel</name>
    <dbReference type="NCBI Taxonomy" id="118154"/>
    <lineage>
        <taxon>Eukaryota</taxon>
        <taxon>Metazoa</taxon>
        <taxon>Chordata</taxon>
        <taxon>Craniata</taxon>
        <taxon>Vertebrata</taxon>
        <taxon>Euteleostomi</taxon>
        <taxon>Actinopterygii</taxon>
        <taxon>Neopterygii</taxon>
        <taxon>Teleostei</taxon>
        <taxon>Anguilliformes</taxon>
        <taxon>Synaphobranchidae</taxon>
        <taxon>Synaphobranchus</taxon>
    </lineage>
</organism>
<keyword evidence="2" id="KW-0496">Mitochondrion</keyword>
<reference evidence="7" key="1">
    <citation type="journal article" date="2023" name="Science">
        <title>Genome structures resolve the early diversification of teleost fishes.</title>
        <authorList>
            <person name="Parey E."/>
            <person name="Louis A."/>
            <person name="Montfort J."/>
            <person name="Bouchez O."/>
            <person name="Roques C."/>
            <person name="Iampietro C."/>
            <person name="Lluch J."/>
            <person name="Castinel A."/>
            <person name="Donnadieu C."/>
            <person name="Desvignes T."/>
            <person name="Floi Bucao C."/>
            <person name="Jouanno E."/>
            <person name="Wen M."/>
            <person name="Mejri S."/>
            <person name="Dirks R."/>
            <person name="Jansen H."/>
            <person name="Henkel C."/>
            <person name="Chen W.J."/>
            <person name="Zahm M."/>
            <person name="Cabau C."/>
            <person name="Klopp C."/>
            <person name="Thompson A.W."/>
            <person name="Robinson-Rechavi M."/>
            <person name="Braasch I."/>
            <person name="Lecointre G."/>
            <person name="Bobe J."/>
            <person name="Postlethwait J.H."/>
            <person name="Berthelot C."/>
            <person name="Roest Crollius H."/>
            <person name="Guiguen Y."/>
        </authorList>
    </citation>
    <scope>NUCLEOTIDE SEQUENCE</scope>
    <source>
        <strain evidence="7">WJC10195</strain>
    </source>
</reference>
<feature type="region of interest" description="Disordered" evidence="6">
    <location>
        <begin position="79"/>
        <end position="103"/>
    </location>
</feature>
<dbReference type="AlphaFoldDB" id="A0A9Q1G7H7"/>
<proteinExistence type="inferred from homology"/>
<dbReference type="SUPFAM" id="SSF47072">
    <property type="entry name" value="Cysteine alpha-hairpin motif"/>
    <property type="match status" value="1"/>
</dbReference>
<evidence type="ECO:0000256" key="5">
    <source>
        <dbReference type="ARBA" id="ARBA00039509"/>
    </source>
</evidence>
<dbReference type="InterPro" id="IPR051040">
    <property type="entry name" value="COX23"/>
</dbReference>
<evidence type="ECO:0000256" key="2">
    <source>
        <dbReference type="ARBA" id="ARBA00023128"/>
    </source>
</evidence>
<dbReference type="PROSITE" id="PS51808">
    <property type="entry name" value="CHCH"/>
    <property type="match status" value="1"/>
</dbReference>